<dbReference type="GO" id="GO:0016787">
    <property type="term" value="F:hydrolase activity"/>
    <property type="evidence" value="ECO:0007669"/>
    <property type="project" value="InterPro"/>
</dbReference>
<accession>A0A067MPT2</accession>
<organism evidence="1 2">
    <name type="scientific">Botryobasidium botryosum (strain FD-172 SS1)</name>
    <dbReference type="NCBI Taxonomy" id="930990"/>
    <lineage>
        <taxon>Eukaryota</taxon>
        <taxon>Fungi</taxon>
        <taxon>Dikarya</taxon>
        <taxon>Basidiomycota</taxon>
        <taxon>Agaricomycotina</taxon>
        <taxon>Agaricomycetes</taxon>
        <taxon>Cantharellales</taxon>
        <taxon>Botryobasidiaceae</taxon>
        <taxon>Botryobasidium</taxon>
    </lineage>
</organism>
<dbReference type="PANTHER" id="PTHR11575:SF41">
    <property type="entry name" value="PUTATIVE (AFU_ORTHOLOGUE AFUA_1G01160)-RELATED"/>
    <property type="match status" value="1"/>
</dbReference>
<sequence length="166" mass="18678">ELSERCDFPWPLSNTVNGEGKFLVFVWDYVVRDYRGYKIGSFGLAGTEYTFNLLFLYSDWPSNCQNIPRETQITDPVEVARRVFSTLRRTEHADLVIAVTHVRLEEDIATSEACHDEVDPILGGHDHDIMVHGGRVTLVNGDAESSIRIAKSGTDFRSYGVVQLAV</sequence>
<evidence type="ECO:0000313" key="1">
    <source>
        <dbReference type="EMBL" id="KDQ13852.1"/>
    </source>
</evidence>
<feature type="non-terminal residue" evidence="1">
    <location>
        <position position="1"/>
    </location>
</feature>
<dbReference type="GO" id="GO:0009166">
    <property type="term" value="P:nucleotide catabolic process"/>
    <property type="evidence" value="ECO:0007669"/>
    <property type="project" value="InterPro"/>
</dbReference>
<dbReference type="SUPFAM" id="SSF56300">
    <property type="entry name" value="Metallo-dependent phosphatases"/>
    <property type="match status" value="1"/>
</dbReference>
<dbReference type="InParanoid" id="A0A067MPT2"/>
<feature type="non-terminal residue" evidence="1">
    <location>
        <position position="166"/>
    </location>
</feature>
<dbReference type="InterPro" id="IPR029052">
    <property type="entry name" value="Metallo-depent_PP-like"/>
</dbReference>
<dbReference type="STRING" id="930990.A0A067MPT2"/>
<dbReference type="InterPro" id="IPR006179">
    <property type="entry name" value="5_nucleotidase/apyrase"/>
</dbReference>
<dbReference type="OrthoDB" id="10252235at2759"/>
<dbReference type="PANTHER" id="PTHR11575">
    <property type="entry name" value="5'-NUCLEOTIDASE-RELATED"/>
    <property type="match status" value="1"/>
</dbReference>
<dbReference type="EMBL" id="KL198041">
    <property type="protein sequence ID" value="KDQ13852.1"/>
    <property type="molecule type" value="Genomic_DNA"/>
</dbReference>
<keyword evidence="2" id="KW-1185">Reference proteome</keyword>
<evidence type="ECO:0000313" key="2">
    <source>
        <dbReference type="Proteomes" id="UP000027195"/>
    </source>
</evidence>
<evidence type="ECO:0008006" key="3">
    <source>
        <dbReference type="Google" id="ProtNLM"/>
    </source>
</evidence>
<protein>
    <recommendedName>
        <fullName evidence="3">Calcineurin-like phosphoesterase domain-containing protein</fullName>
    </recommendedName>
</protein>
<name>A0A067MPT2_BOTB1</name>
<dbReference type="AlphaFoldDB" id="A0A067MPT2"/>
<reference evidence="2" key="1">
    <citation type="journal article" date="2014" name="Proc. Natl. Acad. Sci. U.S.A.">
        <title>Extensive sampling of basidiomycete genomes demonstrates inadequacy of the white-rot/brown-rot paradigm for wood decay fungi.</title>
        <authorList>
            <person name="Riley R."/>
            <person name="Salamov A.A."/>
            <person name="Brown D.W."/>
            <person name="Nagy L.G."/>
            <person name="Floudas D."/>
            <person name="Held B.W."/>
            <person name="Levasseur A."/>
            <person name="Lombard V."/>
            <person name="Morin E."/>
            <person name="Otillar R."/>
            <person name="Lindquist E.A."/>
            <person name="Sun H."/>
            <person name="LaButti K.M."/>
            <person name="Schmutz J."/>
            <person name="Jabbour D."/>
            <person name="Luo H."/>
            <person name="Baker S.E."/>
            <person name="Pisabarro A.G."/>
            <person name="Walton J.D."/>
            <person name="Blanchette R.A."/>
            <person name="Henrissat B."/>
            <person name="Martin F."/>
            <person name="Cullen D."/>
            <person name="Hibbett D.S."/>
            <person name="Grigoriev I.V."/>
        </authorList>
    </citation>
    <scope>NUCLEOTIDE SEQUENCE [LARGE SCALE GENOMIC DNA]</scope>
    <source>
        <strain evidence="2">FD-172 SS1</strain>
    </source>
</reference>
<proteinExistence type="predicted"/>
<dbReference type="Proteomes" id="UP000027195">
    <property type="component" value="Unassembled WGS sequence"/>
</dbReference>
<gene>
    <name evidence="1" type="ORF">BOTBODRAFT_75741</name>
</gene>
<dbReference type="HOGENOM" id="CLU_106997_0_0_1"/>
<dbReference type="Gene3D" id="3.60.21.10">
    <property type="match status" value="1"/>
</dbReference>